<dbReference type="AlphaFoldDB" id="A0A1J9PZE3"/>
<organism evidence="2 3">
    <name type="scientific">Blastomyces percursus</name>
    <dbReference type="NCBI Taxonomy" id="1658174"/>
    <lineage>
        <taxon>Eukaryota</taxon>
        <taxon>Fungi</taxon>
        <taxon>Dikarya</taxon>
        <taxon>Ascomycota</taxon>
        <taxon>Pezizomycotina</taxon>
        <taxon>Eurotiomycetes</taxon>
        <taxon>Eurotiomycetidae</taxon>
        <taxon>Onygenales</taxon>
        <taxon>Ajellomycetaceae</taxon>
        <taxon>Blastomyces</taxon>
    </lineage>
</organism>
<proteinExistence type="predicted"/>
<dbReference type="EMBL" id="LGTZ01001489">
    <property type="protein sequence ID" value="OJD21258.1"/>
    <property type="molecule type" value="Genomic_DNA"/>
</dbReference>
<accession>A0A1J9PZE3</accession>
<sequence length="304" mass="33535">MPDSYPHTFMTISDTSNSQYSDKQATPHVHGQVNFFIQDDGEAAELPEFFSCQKMLFGDIDTDRLAYGKNVKYLGVNSGDELYPSRGTSLYQRYQTTYRPRPSKSERNAIALKQTSRQIPASIAADEEGLPINWQDLDDLNNSLHEPDDGWMKPFQQDDYDLSILAPGANYVSKTQQLYGEEVHYDLNITYTNISLQLTECPSPAPSDKTEGTVCGGVSMSNFGEYDDVDVGGGEDSKDAGEDDKYSCVATDALAIAASITPHIDKDDTDDAVDDKGAVVTTAPADTDTDDNNRNSFVENNKIR</sequence>
<evidence type="ECO:0000313" key="2">
    <source>
        <dbReference type="EMBL" id="OJD21258.1"/>
    </source>
</evidence>
<name>A0A1J9PZE3_9EURO</name>
<reference evidence="2 3" key="1">
    <citation type="submission" date="2015-08" db="EMBL/GenBank/DDBJ databases">
        <title>Emmonsia species relationships and genome sequence.</title>
        <authorList>
            <person name="Cuomo C.A."/>
            <person name="Schwartz I.S."/>
            <person name="Kenyon C."/>
            <person name="De Hoog G.S."/>
            <person name="Govender N.P."/>
            <person name="Botha A."/>
            <person name="Moreno L."/>
            <person name="De Vries M."/>
            <person name="Munoz J.F."/>
            <person name="Stielow J.B."/>
        </authorList>
    </citation>
    <scope>NUCLEOTIDE SEQUENCE [LARGE SCALE GENOMIC DNA]</scope>
    <source>
        <strain evidence="2 3">EI222</strain>
    </source>
</reference>
<comment type="caution">
    <text evidence="2">The sequence shown here is derived from an EMBL/GenBank/DDBJ whole genome shotgun (WGS) entry which is preliminary data.</text>
</comment>
<feature type="compositionally biased region" description="Polar residues" evidence="1">
    <location>
        <begin position="294"/>
        <end position="304"/>
    </location>
</feature>
<evidence type="ECO:0000256" key="1">
    <source>
        <dbReference type="SAM" id="MobiDB-lite"/>
    </source>
</evidence>
<dbReference type="VEuPathDB" id="FungiDB:ACJ73_07404"/>
<feature type="region of interest" description="Disordered" evidence="1">
    <location>
        <begin position="260"/>
        <end position="304"/>
    </location>
</feature>
<dbReference type="Proteomes" id="UP000242791">
    <property type="component" value="Unassembled WGS sequence"/>
</dbReference>
<protein>
    <submittedName>
        <fullName evidence="2">Uncharacterized protein</fullName>
    </submittedName>
</protein>
<keyword evidence="3" id="KW-1185">Reference proteome</keyword>
<evidence type="ECO:0000313" key="3">
    <source>
        <dbReference type="Proteomes" id="UP000242791"/>
    </source>
</evidence>
<gene>
    <name evidence="2" type="ORF">ACJ73_07404</name>
</gene>
<dbReference type="OrthoDB" id="4181054at2759"/>